<feature type="non-terminal residue" evidence="1">
    <location>
        <position position="1"/>
    </location>
</feature>
<dbReference type="AlphaFoldDB" id="A0A382XFU4"/>
<accession>A0A382XFU4</accession>
<protein>
    <submittedName>
        <fullName evidence="1">Uncharacterized protein</fullName>
    </submittedName>
</protein>
<name>A0A382XFU4_9ZZZZ</name>
<organism evidence="1">
    <name type="scientific">marine metagenome</name>
    <dbReference type="NCBI Taxonomy" id="408172"/>
    <lineage>
        <taxon>unclassified sequences</taxon>
        <taxon>metagenomes</taxon>
        <taxon>ecological metagenomes</taxon>
    </lineage>
</organism>
<reference evidence="1" key="1">
    <citation type="submission" date="2018-05" db="EMBL/GenBank/DDBJ databases">
        <authorList>
            <person name="Lanie J.A."/>
            <person name="Ng W.-L."/>
            <person name="Kazmierczak K.M."/>
            <person name="Andrzejewski T.M."/>
            <person name="Davidsen T.M."/>
            <person name="Wayne K.J."/>
            <person name="Tettelin H."/>
            <person name="Glass J.I."/>
            <person name="Rusch D."/>
            <person name="Podicherti R."/>
            <person name="Tsui H.-C.T."/>
            <person name="Winkler M.E."/>
        </authorList>
    </citation>
    <scope>NUCLEOTIDE SEQUENCE</scope>
</reference>
<gene>
    <name evidence="1" type="ORF">METZ01_LOCUS422707</name>
</gene>
<evidence type="ECO:0000313" key="1">
    <source>
        <dbReference type="EMBL" id="SVD69853.1"/>
    </source>
</evidence>
<sequence>IRGRPEAGDLTGRRYVVRVGYNKPHPNPLIPNRAPDPRVFDIDGMYRATTGAQVEPIISEDGEICPDRFMLTIEEEEFEVEIEGLDLQLKAKAIATLFEGGDD</sequence>
<proteinExistence type="predicted"/>
<dbReference type="EMBL" id="UINC01167373">
    <property type="protein sequence ID" value="SVD69853.1"/>
    <property type="molecule type" value="Genomic_DNA"/>
</dbReference>